<dbReference type="InterPro" id="IPR010870">
    <property type="entry name" value="Porin_O/P"/>
</dbReference>
<sequence>MITKNKGKVLALAISAALGSVSVQAADSVLLDTLLQNGSITPAQYENLTRQKAAGSSAAEGQSLNEVLLKNGVINQTQYDKLTQQAVAEVKPEATKKSGDDVIVKLDQKGFRVETADKAFKFKLGGRIQLDTNFSANGRDFDPAPTEGFEVRRARLYASGTVWTDFDYKAQFDFAGNKVSIKDLFVKYRGLDWFDVTVGNQKQAISLELQESSNDIVFTERSLVSSLSSQFDRALGVRFSSKAKNWSAQLGAYGAPIAKAGDGGWGISSRATYAPIMTSTHVLHVGGSVGYRGNTSAGTHTNQYRYESTNMSNVYFTNTGSIDNVSGSTLLDIEAAYMYGPFSLQAEYAHNWSARENGLSGVDFGAYYVQGAWTLTGESRRYNGSNGKFGRLHPENPVSWDRGTWGAWELAYRIDGNDLNSGNIVGGEETAMTLALNWYLNTNIRIMADYRYAFDIQDSAVLRNGVNAETGIQQFTVRTQLTF</sequence>
<evidence type="ECO:0000256" key="1">
    <source>
        <dbReference type="SAM" id="SignalP"/>
    </source>
</evidence>
<dbReference type="AlphaFoldDB" id="A0A1V8M3D2"/>
<dbReference type="InterPro" id="IPR023614">
    <property type="entry name" value="Porin_dom_sf"/>
</dbReference>
<dbReference type="Gene3D" id="2.40.160.10">
    <property type="entry name" value="Porin"/>
    <property type="match status" value="1"/>
</dbReference>
<dbReference type="OrthoDB" id="9807854at2"/>
<gene>
    <name evidence="2" type="ORF">AU255_13215</name>
</gene>
<proteinExistence type="predicted"/>
<dbReference type="SUPFAM" id="SSF56935">
    <property type="entry name" value="Porins"/>
    <property type="match status" value="1"/>
</dbReference>
<dbReference type="EMBL" id="LPUF01000002">
    <property type="protein sequence ID" value="OQK16064.1"/>
    <property type="molecule type" value="Genomic_DNA"/>
</dbReference>
<evidence type="ECO:0008006" key="4">
    <source>
        <dbReference type="Google" id="ProtNLM"/>
    </source>
</evidence>
<dbReference type="Proteomes" id="UP000191980">
    <property type="component" value="Unassembled WGS sequence"/>
</dbReference>
<reference evidence="2 3" key="1">
    <citation type="submission" date="2015-12" db="EMBL/GenBank/DDBJ databases">
        <authorList>
            <person name="Shamseldin A."/>
            <person name="Moawad H."/>
            <person name="Abd El-Rahim W.M."/>
            <person name="Sadowsky M.J."/>
        </authorList>
    </citation>
    <scope>NUCLEOTIDE SEQUENCE [LARGE SCALE GENOMIC DNA]</scope>
    <source>
        <strain evidence="2 3">WF1</strain>
    </source>
</reference>
<name>A0A1V8M3D2_9GAMM</name>
<accession>A0A1V8M3D2</accession>
<feature type="chain" id="PRO_5012144650" description="Porin" evidence="1">
    <location>
        <begin position="26"/>
        <end position="483"/>
    </location>
</feature>
<evidence type="ECO:0000313" key="3">
    <source>
        <dbReference type="Proteomes" id="UP000191980"/>
    </source>
</evidence>
<comment type="caution">
    <text evidence="2">The sequence shown here is derived from an EMBL/GenBank/DDBJ whole genome shotgun (WGS) entry which is preliminary data.</text>
</comment>
<keyword evidence="1" id="KW-0732">Signal</keyword>
<protein>
    <recommendedName>
        <fullName evidence="4">Porin</fullName>
    </recommendedName>
</protein>
<dbReference type="STRING" id="1420851.AU255_13215"/>
<dbReference type="Pfam" id="PF07396">
    <property type="entry name" value="Porin_O_P"/>
    <property type="match status" value="1"/>
</dbReference>
<keyword evidence="3" id="KW-1185">Reference proteome</keyword>
<evidence type="ECO:0000313" key="2">
    <source>
        <dbReference type="EMBL" id="OQK16064.1"/>
    </source>
</evidence>
<feature type="signal peptide" evidence="1">
    <location>
        <begin position="1"/>
        <end position="25"/>
    </location>
</feature>
<organism evidence="2 3">
    <name type="scientific">Methyloprofundus sedimenti</name>
    <dbReference type="NCBI Taxonomy" id="1420851"/>
    <lineage>
        <taxon>Bacteria</taxon>
        <taxon>Pseudomonadati</taxon>
        <taxon>Pseudomonadota</taxon>
        <taxon>Gammaproteobacteria</taxon>
        <taxon>Methylococcales</taxon>
        <taxon>Methylococcaceae</taxon>
        <taxon>Methyloprofundus</taxon>
    </lineage>
</organism>
<dbReference type="RefSeq" id="WP_158083126.1">
    <property type="nucleotide sequence ID" value="NZ_LPUF01000002.1"/>
</dbReference>